<keyword evidence="10 14" id="KW-0793">Thylakoid</keyword>
<evidence type="ECO:0000256" key="1">
    <source>
        <dbReference type="ARBA" id="ARBA00004636"/>
    </source>
</evidence>
<comment type="caution">
    <text evidence="16">The sequence shown here is derived from an EMBL/GenBank/DDBJ whole genome shotgun (WGS) entry which is preliminary data.</text>
</comment>
<protein>
    <recommendedName>
        <fullName evidence="3 14">Photosystem I reaction center subunit XI</fullName>
    </recommendedName>
    <alternativeName>
        <fullName evidence="12 14">PSI subunit V</fullName>
    </alternativeName>
    <alternativeName>
        <fullName evidence="13 14">PSI-L</fullName>
    </alternativeName>
</protein>
<dbReference type="InterPro" id="IPR036592">
    <property type="entry name" value="PSI_PsaL_sf"/>
</dbReference>
<evidence type="ECO:0000256" key="9">
    <source>
        <dbReference type="ARBA" id="ARBA00022991"/>
    </source>
</evidence>
<evidence type="ECO:0000313" key="17">
    <source>
        <dbReference type="Proteomes" id="UP000830835"/>
    </source>
</evidence>
<dbReference type="SUPFAM" id="SSF161077">
    <property type="entry name" value="Photosystem II antenna protein-like"/>
    <property type="match status" value="1"/>
</dbReference>
<evidence type="ECO:0000259" key="15">
    <source>
        <dbReference type="Pfam" id="PF02605"/>
    </source>
</evidence>
<feature type="transmembrane region" description="Helical" evidence="14">
    <location>
        <begin position="35"/>
        <end position="54"/>
    </location>
</feature>
<name>A0ABT0CFH2_THEVL</name>
<proteinExistence type="inferred from homology"/>
<evidence type="ECO:0000256" key="7">
    <source>
        <dbReference type="ARBA" id="ARBA00022836"/>
    </source>
</evidence>
<dbReference type="SUPFAM" id="SSF81568">
    <property type="entry name" value="Photosystem I reaction center subunit XI, PsaL"/>
    <property type="match status" value="1"/>
</dbReference>
<dbReference type="Pfam" id="PF00421">
    <property type="entry name" value="PSII"/>
    <property type="match status" value="2"/>
</dbReference>
<dbReference type="Proteomes" id="UP000830835">
    <property type="component" value="Unassembled WGS sequence"/>
</dbReference>
<evidence type="ECO:0000256" key="4">
    <source>
        <dbReference type="ARBA" id="ARBA00022494"/>
    </source>
</evidence>
<evidence type="ECO:0000256" key="6">
    <source>
        <dbReference type="ARBA" id="ARBA00022692"/>
    </source>
</evidence>
<keyword evidence="9" id="KW-0157">Chromophore</keyword>
<sequence>MTTVMSSPPAVSSPGWIAGNARFVDLSGKLLGAHVAHAGLILFWAGGMTLFELAHWDPAQPMYSQGLILLPHLATLGIGVGADGLVTDPYPFFVVGVLHLIASAVLGAGGVYHALLGPEVLPKGENFAGFFGYDWEDDDKMTTIIGVHLVLLGLGAWLLVAKSLFWGGLYDDSLGRVRVITDPTLNPVRIFAYLTPLLGERGMAGVSNLEDVVGGHVYVGLICILGGFWHMATRPFAWAKRVLIYSGEAYLSYSLGALAYMGILAAYFVSVNETVYPVAFYGPVGLGSDAAGVVTSRTWLATAHFVLGILFLAGHIWHAIRARAAATGFDFQKGGWVRTVDPQLGNFDTPVNGSDLTLLLLQNLPIYREGLSPMVRGLEVGMAHGYLLLGPFYKLGPLRDSELALTAGTLGAIGLVLILTVCLSIYGQVSFPKSRLVAVANTPYGSVSYPTPGIQLMAESAGSPQPIRVSAGSDELPENLRTRGGWSQFAGGFLVGGVGGVLFAYMLLSSSDVLAQVISGL</sequence>
<evidence type="ECO:0000256" key="12">
    <source>
        <dbReference type="ARBA" id="ARBA00032768"/>
    </source>
</evidence>
<evidence type="ECO:0000256" key="5">
    <source>
        <dbReference type="ARBA" id="ARBA00022531"/>
    </source>
</evidence>
<keyword evidence="8 14" id="KW-1133">Transmembrane helix</keyword>
<keyword evidence="6 14" id="KW-0812">Transmembrane</keyword>
<evidence type="ECO:0000256" key="14">
    <source>
        <dbReference type="HAMAP-Rule" id="MF_00447"/>
    </source>
</evidence>
<evidence type="ECO:0000256" key="10">
    <source>
        <dbReference type="ARBA" id="ARBA00023078"/>
    </source>
</evidence>
<feature type="domain" description="Photosystem I PsaL reaction centre subunit XI" evidence="15">
    <location>
        <begin position="340"/>
        <end position="511"/>
    </location>
</feature>
<evidence type="ECO:0000256" key="11">
    <source>
        <dbReference type="ARBA" id="ARBA00023136"/>
    </source>
</evidence>
<dbReference type="EMBL" id="JAFIRA010000075">
    <property type="protein sequence ID" value="MCJ2544532.1"/>
    <property type="molecule type" value="Genomic_DNA"/>
</dbReference>
<dbReference type="PANTHER" id="PTHR34803">
    <property type="entry name" value="PHOTOSYSTEM I REACTION CENTER SUBUNIT XI, CHLOROPLASTIC"/>
    <property type="match status" value="1"/>
</dbReference>
<keyword evidence="7 14" id="KW-0603">Photosystem I</keyword>
<keyword evidence="4" id="KW-0148">Chlorophyll</keyword>
<dbReference type="Pfam" id="PF02605">
    <property type="entry name" value="PsaL"/>
    <property type="match status" value="1"/>
</dbReference>
<feature type="transmembrane region" description="Helical" evidence="14">
    <location>
        <begin position="149"/>
        <end position="169"/>
    </location>
</feature>
<dbReference type="Gene3D" id="1.20.1240.10">
    <property type="entry name" value="Photosystem I PsaL, reaction centre subunit XI"/>
    <property type="match status" value="1"/>
</dbReference>
<evidence type="ECO:0000256" key="8">
    <source>
        <dbReference type="ARBA" id="ARBA00022989"/>
    </source>
</evidence>
<feature type="transmembrane region" description="Helical" evidence="14">
    <location>
        <begin position="486"/>
        <end position="508"/>
    </location>
</feature>
<feature type="transmembrane region" description="Helical" evidence="14">
    <location>
        <begin position="250"/>
        <end position="270"/>
    </location>
</feature>
<evidence type="ECO:0000313" key="16">
    <source>
        <dbReference type="EMBL" id="MCJ2544532.1"/>
    </source>
</evidence>
<keyword evidence="5 14" id="KW-0602">Photosynthesis</keyword>
<dbReference type="PANTHER" id="PTHR34803:SF2">
    <property type="entry name" value="PHOTOSYSTEM I REACTION CENTER SUBUNIT XI, CHLOROPLASTIC"/>
    <property type="match status" value="1"/>
</dbReference>
<accession>A0ABT0CFH2</accession>
<evidence type="ECO:0000256" key="3">
    <source>
        <dbReference type="ARBA" id="ARBA00019514"/>
    </source>
</evidence>
<dbReference type="InterPro" id="IPR000932">
    <property type="entry name" value="PS_antenna-like"/>
</dbReference>
<dbReference type="InterPro" id="IPR003757">
    <property type="entry name" value="PSI_PsaL"/>
</dbReference>
<comment type="subcellular location">
    <subcellularLocation>
        <location evidence="1 14">Cellular thylakoid membrane</location>
        <topology evidence="1 14">Multi-pass membrane protein</topology>
    </subcellularLocation>
</comment>
<dbReference type="HAMAP" id="MF_00447">
    <property type="entry name" value="PSI_PsaL"/>
    <property type="match status" value="1"/>
</dbReference>
<comment type="caution">
    <text evidence="14">Lacks conserved residue(s) required for the propagation of feature annotation.</text>
</comment>
<keyword evidence="11 14" id="KW-0472">Membrane</keyword>
<feature type="transmembrane region" description="Helical" evidence="14">
    <location>
        <begin position="66"/>
        <end position="86"/>
    </location>
</feature>
<gene>
    <name evidence="14" type="primary">psaL</name>
    <name evidence="16" type="ORF">JX360_16740</name>
</gene>
<evidence type="ECO:0000256" key="13">
    <source>
        <dbReference type="ARBA" id="ARBA00033437"/>
    </source>
</evidence>
<dbReference type="NCBIfam" id="TIGR03041">
    <property type="entry name" value="PS_antenn_a_b"/>
    <property type="match status" value="1"/>
</dbReference>
<keyword evidence="17" id="KW-1185">Reference proteome</keyword>
<dbReference type="RefSeq" id="WP_425244436.1">
    <property type="nucleotide sequence ID" value="NZ_JAFIRA010000075.1"/>
</dbReference>
<comment type="similarity">
    <text evidence="2 14">Belongs to the PsaL family.</text>
</comment>
<feature type="transmembrane region" description="Helical" evidence="14">
    <location>
        <begin position="212"/>
        <end position="229"/>
    </location>
</feature>
<reference evidence="16" key="1">
    <citation type="submission" date="2021-02" db="EMBL/GenBank/DDBJ databases">
        <title>The CRISPR/cas machinery reduction and long-range gene transfer in the hot spring cyanobacterium Synechococcus.</title>
        <authorList>
            <person name="Dvorak P."/>
            <person name="Jahodarova E."/>
            <person name="Hasler P."/>
            <person name="Poulickova A."/>
        </authorList>
    </citation>
    <scope>NUCLEOTIDE SEQUENCE</scope>
    <source>
        <strain evidence="16">Rupite</strain>
    </source>
</reference>
<dbReference type="InterPro" id="IPR022980">
    <property type="entry name" value="PSI_suXI"/>
</dbReference>
<feature type="transmembrane region" description="Helical" evidence="14">
    <location>
        <begin position="92"/>
        <end position="115"/>
    </location>
</feature>
<dbReference type="InterPro" id="IPR036001">
    <property type="entry name" value="PS_II_antenna-like_sf"/>
</dbReference>
<feature type="transmembrane region" description="Helical" evidence="14">
    <location>
        <begin position="403"/>
        <end position="426"/>
    </location>
</feature>
<organism evidence="16 17">
    <name type="scientific">Thermostichus vulcanus str. 'Rupite'</name>
    <dbReference type="NCBI Taxonomy" id="2813851"/>
    <lineage>
        <taxon>Bacteria</taxon>
        <taxon>Bacillati</taxon>
        <taxon>Cyanobacteriota</taxon>
        <taxon>Cyanophyceae</taxon>
        <taxon>Thermostichales</taxon>
        <taxon>Thermostichaceae</taxon>
        <taxon>Thermostichus</taxon>
    </lineage>
</organism>
<evidence type="ECO:0000256" key="2">
    <source>
        <dbReference type="ARBA" id="ARBA00008820"/>
    </source>
</evidence>
<feature type="transmembrane region" description="Helical" evidence="14">
    <location>
        <begin position="290"/>
        <end position="313"/>
    </location>
</feature>